<organism evidence="3 4">
    <name type="scientific">Streptomyces mirabilis</name>
    <dbReference type="NCBI Taxonomy" id="68239"/>
    <lineage>
        <taxon>Bacteria</taxon>
        <taxon>Bacillati</taxon>
        <taxon>Actinomycetota</taxon>
        <taxon>Actinomycetes</taxon>
        <taxon>Kitasatosporales</taxon>
        <taxon>Streptomycetaceae</taxon>
        <taxon>Streptomyces</taxon>
    </lineage>
</organism>
<dbReference type="Proteomes" id="UP000181942">
    <property type="component" value="Unassembled WGS sequence"/>
</dbReference>
<proteinExistence type="predicted"/>
<evidence type="ECO:0000313" key="3">
    <source>
        <dbReference type="EMBL" id="SFG98045.1"/>
    </source>
</evidence>
<evidence type="ECO:0000259" key="2">
    <source>
        <dbReference type="Pfam" id="PF05235"/>
    </source>
</evidence>
<evidence type="ECO:0000256" key="1">
    <source>
        <dbReference type="SAM" id="MobiDB-lite"/>
    </source>
</evidence>
<dbReference type="InterPro" id="IPR038186">
    <property type="entry name" value="CHAD_dom_sf"/>
</dbReference>
<dbReference type="PANTHER" id="PTHR39339:SF1">
    <property type="entry name" value="CHAD DOMAIN-CONTAINING PROTEIN"/>
    <property type="match status" value="1"/>
</dbReference>
<name>A0A1I2W9K1_9ACTN</name>
<accession>A0A1I2W9K1</accession>
<feature type="domain" description="CHAD" evidence="2">
    <location>
        <begin position="24"/>
        <end position="74"/>
    </location>
</feature>
<reference evidence="3 4" key="1">
    <citation type="submission" date="2016-10" db="EMBL/GenBank/DDBJ databases">
        <authorList>
            <person name="de Groot N.N."/>
        </authorList>
    </citation>
    <scope>NUCLEOTIDE SEQUENCE [LARGE SCALE GENOMIC DNA]</scope>
    <source>
        <strain evidence="3 4">OK461</strain>
    </source>
</reference>
<dbReference type="EMBL" id="FONR01000036">
    <property type="protein sequence ID" value="SFG98045.1"/>
    <property type="molecule type" value="Genomic_DNA"/>
</dbReference>
<dbReference type="AlphaFoldDB" id="A0A1I2W9K1"/>
<protein>
    <submittedName>
        <fullName evidence="3">CHAD domain-containing protein</fullName>
    </submittedName>
</protein>
<feature type="compositionally biased region" description="Basic residues" evidence="1">
    <location>
        <begin position="22"/>
        <end position="32"/>
    </location>
</feature>
<feature type="region of interest" description="Disordered" evidence="1">
    <location>
        <begin position="22"/>
        <end position="49"/>
    </location>
</feature>
<feature type="region of interest" description="Disordered" evidence="1">
    <location>
        <begin position="82"/>
        <end position="101"/>
    </location>
</feature>
<evidence type="ECO:0000313" key="4">
    <source>
        <dbReference type="Proteomes" id="UP000181942"/>
    </source>
</evidence>
<dbReference type="Pfam" id="PF05235">
    <property type="entry name" value="CHAD"/>
    <property type="match status" value="1"/>
</dbReference>
<gene>
    <name evidence="3" type="ORF">SAMN02787118_1369</name>
</gene>
<dbReference type="InterPro" id="IPR007899">
    <property type="entry name" value="CHAD_dom"/>
</dbReference>
<sequence length="101" mass="10915">MPRRSLGAFIPAVGRRWPRRSRLARKAAKKTRYATEPARASLGKPAKRLGKRVKAVQKVLGDHQDTVVARDALRHLALAAHAAGEPGLPAVRPGASRGQRA</sequence>
<dbReference type="PANTHER" id="PTHR39339">
    <property type="entry name" value="SLR1444 PROTEIN"/>
    <property type="match status" value="1"/>
</dbReference>
<dbReference type="Gene3D" id="1.40.20.10">
    <property type="entry name" value="CHAD domain"/>
    <property type="match status" value="1"/>
</dbReference>